<dbReference type="KEGG" id="sgb:WQO_01235"/>
<gene>
    <name evidence="3" type="ORF">WQO_01235</name>
</gene>
<dbReference type="GeneID" id="27780909"/>
<dbReference type="RefSeq" id="WP_029182308.1">
    <property type="nucleotide sequence ID" value="NZ_CP013738.1"/>
</dbReference>
<dbReference type="AlphaFoldDB" id="A0A0U3L8B9"/>
<evidence type="ECO:0000256" key="2">
    <source>
        <dbReference type="SAM" id="Phobius"/>
    </source>
</evidence>
<reference evidence="3 4" key="1">
    <citation type="journal article" date="2012" name="J. Bacteriol.">
        <title>Draft genome sequence of Streptomyces globisporus C-1027, which produces an antitumor antibiotic consisting of a nine-membered enediyne with a chromoprotein.</title>
        <authorList>
            <person name="Wang L."/>
            <person name="Wang S."/>
            <person name="He Q."/>
            <person name="Yu T."/>
            <person name="Li Q."/>
            <person name="Hong B."/>
        </authorList>
    </citation>
    <scope>NUCLEOTIDE SEQUENCE [LARGE SCALE GENOMIC DNA]</scope>
    <source>
        <strain evidence="3 4">C-1027</strain>
    </source>
</reference>
<feature type="region of interest" description="Disordered" evidence="1">
    <location>
        <begin position="49"/>
        <end position="113"/>
    </location>
</feature>
<sequence>MDVLMAVNAADGPDGITLADGTGALGIFMGVVALAVVALLIGGFLLSKRKHDAEPPPPQPHEQPEKPERRTHIEQTDPHSSDRFPEDGHALSPYELKDHGNHPMPPDEEQPRN</sequence>
<evidence type="ECO:0000313" key="3">
    <source>
        <dbReference type="EMBL" id="ALU92104.1"/>
    </source>
</evidence>
<evidence type="ECO:0000313" key="4">
    <source>
        <dbReference type="Proteomes" id="UP000064183"/>
    </source>
</evidence>
<proteinExistence type="predicted"/>
<accession>A0A0U3L8B9</accession>
<dbReference type="Proteomes" id="UP000064183">
    <property type="component" value="Chromosome"/>
</dbReference>
<evidence type="ECO:0000256" key="1">
    <source>
        <dbReference type="SAM" id="MobiDB-lite"/>
    </source>
</evidence>
<organism evidence="3 4">
    <name type="scientific">Streptomyces globisporus C-1027</name>
    <dbReference type="NCBI Taxonomy" id="1172567"/>
    <lineage>
        <taxon>Bacteria</taxon>
        <taxon>Bacillati</taxon>
        <taxon>Actinomycetota</taxon>
        <taxon>Actinomycetes</taxon>
        <taxon>Kitasatosporales</taxon>
        <taxon>Streptomycetaceae</taxon>
        <taxon>Streptomyces</taxon>
    </lineage>
</organism>
<name>A0A0U3L8B9_STRGL</name>
<keyword evidence="2" id="KW-0472">Membrane</keyword>
<protein>
    <submittedName>
        <fullName evidence="3">Uncharacterized protein</fullName>
    </submittedName>
</protein>
<keyword evidence="2" id="KW-0812">Transmembrane</keyword>
<dbReference type="EMBL" id="CP013738">
    <property type="protein sequence ID" value="ALU92104.1"/>
    <property type="molecule type" value="Genomic_DNA"/>
</dbReference>
<keyword evidence="2" id="KW-1133">Transmembrane helix</keyword>
<feature type="compositionally biased region" description="Basic and acidic residues" evidence="1">
    <location>
        <begin position="62"/>
        <end position="101"/>
    </location>
</feature>
<feature type="transmembrane region" description="Helical" evidence="2">
    <location>
        <begin position="24"/>
        <end position="46"/>
    </location>
</feature>
<dbReference type="InterPro" id="IPR045513">
    <property type="entry name" value="DUF6479"/>
</dbReference>
<dbReference type="Pfam" id="PF20087">
    <property type="entry name" value="DUF6479"/>
    <property type="match status" value="1"/>
</dbReference>